<reference evidence="3" key="1">
    <citation type="submission" date="2016-11" db="EMBL/GenBank/DDBJ databases">
        <title>Trade-off between light-utilization and light-protection in marine flavobacteria.</title>
        <authorList>
            <person name="Kumagai Y."/>
            <person name="Yoshizawa S."/>
            <person name="Kogure K."/>
        </authorList>
    </citation>
    <scope>NUCLEOTIDE SEQUENCE [LARGE SCALE GENOMIC DNA]</scope>
    <source>
        <strain evidence="3">SG-18</strain>
    </source>
</reference>
<gene>
    <name evidence="2" type="ORF">BST99_13510</name>
</gene>
<keyword evidence="2" id="KW-0418">Kinase</keyword>
<dbReference type="Pfam" id="PF13185">
    <property type="entry name" value="GAF_2"/>
    <property type="match status" value="1"/>
</dbReference>
<dbReference type="Proteomes" id="UP000239366">
    <property type="component" value="Unassembled WGS sequence"/>
</dbReference>
<name>A0A2S7TAR2_9FLAO</name>
<dbReference type="EMBL" id="MQVX01000001">
    <property type="protein sequence ID" value="PQJ16597.1"/>
    <property type="molecule type" value="Genomic_DNA"/>
</dbReference>
<dbReference type="SUPFAM" id="SSF55781">
    <property type="entry name" value="GAF domain-like"/>
    <property type="match status" value="1"/>
</dbReference>
<dbReference type="OrthoDB" id="9796252at2"/>
<feature type="domain" description="GAF" evidence="1">
    <location>
        <begin position="26"/>
        <end position="150"/>
    </location>
</feature>
<evidence type="ECO:0000259" key="1">
    <source>
        <dbReference type="Pfam" id="PF13185"/>
    </source>
</evidence>
<accession>A0A2S7TAR2</accession>
<proteinExistence type="predicted"/>
<evidence type="ECO:0000313" key="2">
    <source>
        <dbReference type="EMBL" id="PQJ16597.1"/>
    </source>
</evidence>
<evidence type="ECO:0000313" key="3">
    <source>
        <dbReference type="Proteomes" id="UP000239366"/>
    </source>
</evidence>
<dbReference type="RefSeq" id="WP_105002266.1">
    <property type="nucleotide sequence ID" value="NZ_MQVX01000001.1"/>
</dbReference>
<sequence length="158" mass="17685">MTSTEKSPVFTELKKEVLQLLESNTSNPDAAMQGICDLLQSRISYYSWVGFYFKNGDKPELKLRVFAGEPTEHTLIPFGKGICGQVAESNENFVVPDVQGQDNYIACSIDVKSEIVVPLFVEGENIGQIDIDSHVLDPFSPEDEDFLEFINSELARLF</sequence>
<dbReference type="InterPro" id="IPR029016">
    <property type="entry name" value="GAF-like_dom_sf"/>
</dbReference>
<protein>
    <submittedName>
        <fullName evidence="2">Histidine kinase</fullName>
    </submittedName>
</protein>
<dbReference type="InterPro" id="IPR003018">
    <property type="entry name" value="GAF"/>
</dbReference>
<dbReference type="Gene3D" id="3.30.450.40">
    <property type="match status" value="1"/>
</dbReference>
<dbReference type="AlphaFoldDB" id="A0A2S7TAR2"/>
<keyword evidence="2" id="KW-0808">Transferase</keyword>
<organism evidence="2 3">
    <name type="scientific">Aureicoccus marinus</name>
    <dbReference type="NCBI Taxonomy" id="754435"/>
    <lineage>
        <taxon>Bacteria</taxon>
        <taxon>Pseudomonadati</taxon>
        <taxon>Bacteroidota</taxon>
        <taxon>Flavobacteriia</taxon>
        <taxon>Flavobacteriales</taxon>
        <taxon>Flavobacteriaceae</taxon>
        <taxon>Aureicoccus</taxon>
    </lineage>
</organism>
<comment type="caution">
    <text evidence="2">The sequence shown here is derived from an EMBL/GenBank/DDBJ whole genome shotgun (WGS) entry which is preliminary data.</text>
</comment>
<keyword evidence="3" id="KW-1185">Reference proteome</keyword>
<dbReference type="GO" id="GO:0016301">
    <property type="term" value="F:kinase activity"/>
    <property type="evidence" value="ECO:0007669"/>
    <property type="project" value="UniProtKB-KW"/>
</dbReference>